<evidence type="ECO:0000256" key="1">
    <source>
        <dbReference type="SAM" id="SignalP"/>
    </source>
</evidence>
<keyword evidence="3" id="KW-1185">Reference proteome</keyword>
<evidence type="ECO:0000313" key="2">
    <source>
        <dbReference type="EMBL" id="KAK2176236.1"/>
    </source>
</evidence>
<dbReference type="EMBL" id="JAODUO010000674">
    <property type="protein sequence ID" value="KAK2176236.1"/>
    <property type="molecule type" value="Genomic_DNA"/>
</dbReference>
<evidence type="ECO:0008006" key="4">
    <source>
        <dbReference type="Google" id="ProtNLM"/>
    </source>
</evidence>
<organism evidence="2 3">
    <name type="scientific">Ridgeia piscesae</name>
    <name type="common">Tubeworm</name>
    <dbReference type="NCBI Taxonomy" id="27915"/>
    <lineage>
        <taxon>Eukaryota</taxon>
        <taxon>Metazoa</taxon>
        <taxon>Spiralia</taxon>
        <taxon>Lophotrochozoa</taxon>
        <taxon>Annelida</taxon>
        <taxon>Polychaeta</taxon>
        <taxon>Sedentaria</taxon>
        <taxon>Canalipalpata</taxon>
        <taxon>Sabellida</taxon>
        <taxon>Siboglinidae</taxon>
        <taxon>Ridgeia</taxon>
    </lineage>
</organism>
<accession>A0AAD9KRM2</accession>
<dbReference type="Proteomes" id="UP001209878">
    <property type="component" value="Unassembled WGS sequence"/>
</dbReference>
<dbReference type="AlphaFoldDB" id="A0AAD9KRM2"/>
<evidence type="ECO:0000313" key="3">
    <source>
        <dbReference type="Proteomes" id="UP001209878"/>
    </source>
</evidence>
<comment type="caution">
    <text evidence="2">The sequence shown here is derived from an EMBL/GenBank/DDBJ whole genome shotgun (WGS) entry which is preliminary data.</text>
</comment>
<proteinExistence type="predicted"/>
<gene>
    <name evidence="2" type="ORF">NP493_674g01046</name>
</gene>
<sequence length="118" mass="13258">MEVFLNLCNILILTCHTDGLICSGPNISFVSLSSDKTIQLCVAVIATERHFVGGLHMKGFMILIESTRDSSCLQWAIGSFPPVDVCCRFHSTHIASHLHLNELYHLLTKASHRHFWSH</sequence>
<keyword evidence="1" id="KW-0732">Signal</keyword>
<feature type="chain" id="PRO_5042291466" description="Secreted protein" evidence="1">
    <location>
        <begin position="20"/>
        <end position="118"/>
    </location>
</feature>
<feature type="signal peptide" evidence="1">
    <location>
        <begin position="1"/>
        <end position="19"/>
    </location>
</feature>
<name>A0AAD9KRM2_RIDPI</name>
<reference evidence="2" key="1">
    <citation type="journal article" date="2023" name="Mol. Biol. Evol.">
        <title>Third-Generation Sequencing Reveals the Adaptive Role of the Epigenome in Three Deep-Sea Polychaetes.</title>
        <authorList>
            <person name="Perez M."/>
            <person name="Aroh O."/>
            <person name="Sun Y."/>
            <person name="Lan Y."/>
            <person name="Juniper S.K."/>
            <person name="Young C.R."/>
            <person name="Angers B."/>
            <person name="Qian P.Y."/>
        </authorList>
    </citation>
    <scope>NUCLEOTIDE SEQUENCE</scope>
    <source>
        <strain evidence="2">R07B-5</strain>
    </source>
</reference>
<protein>
    <recommendedName>
        <fullName evidence="4">Secreted protein</fullName>
    </recommendedName>
</protein>